<dbReference type="Proteomes" id="UP000583279">
    <property type="component" value="Unassembled WGS sequence"/>
</dbReference>
<accession>A0A219A5Y7</accession>
<gene>
    <name evidence="2" type="ORF">HBO13_08240</name>
    <name evidence="1" type="ORF">HBO18_16835</name>
    <name evidence="3" type="ORF">HBO30_11370</name>
</gene>
<protein>
    <submittedName>
        <fullName evidence="1">Uncharacterized protein</fullName>
    </submittedName>
</protein>
<dbReference type="EMBL" id="JAAQYK010000005">
    <property type="protein sequence ID" value="NNA45793.1"/>
    <property type="molecule type" value="Genomic_DNA"/>
</dbReference>
<name>A0A219A5Y7_9PSED</name>
<comment type="caution">
    <text evidence="1">The sequence shown here is derived from an EMBL/GenBank/DDBJ whole genome shotgun (WGS) entry which is preliminary data.</text>
</comment>
<dbReference type="AlphaFoldDB" id="A0A219A5Y7"/>
<dbReference type="Proteomes" id="UP000535954">
    <property type="component" value="Unassembled WGS sequence"/>
</dbReference>
<evidence type="ECO:0000313" key="2">
    <source>
        <dbReference type="EMBL" id="NNA72634.1"/>
    </source>
</evidence>
<dbReference type="RefSeq" id="WP_032900748.1">
    <property type="nucleotide sequence ID" value="NZ_BSCR01000034.1"/>
</dbReference>
<evidence type="ECO:0000313" key="5">
    <source>
        <dbReference type="Proteomes" id="UP000583279"/>
    </source>
</evidence>
<evidence type="ECO:0000313" key="4">
    <source>
        <dbReference type="Proteomes" id="UP000535954"/>
    </source>
</evidence>
<evidence type="ECO:0000313" key="6">
    <source>
        <dbReference type="Proteomes" id="UP000586252"/>
    </source>
</evidence>
<reference evidence="4 5" key="1">
    <citation type="journal article" date="2020" name="Front. Microbiol.">
        <title>Genetic Organization of the aprX-lipA2 Operon Affects the Proteolytic Potential of Pseudomonas Species in Milk.</title>
        <authorList>
            <person name="Maier C."/>
            <person name="Huptas C."/>
            <person name="von Neubeck M."/>
            <person name="Scherer S."/>
            <person name="Wenning M."/>
            <person name="Lucking G."/>
        </authorList>
    </citation>
    <scope>NUCLEOTIDE SEQUENCE [LARGE SCALE GENOMIC DNA]</scope>
    <source>
        <strain evidence="1 5">WS 4997</strain>
        <strain evidence="3 6">WS 5404</strain>
        <strain evidence="2 4">WS 5405</strain>
    </source>
</reference>
<dbReference type="GeneID" id="45732770"/>
<evidence type="ECO:0000313" key="3">
    <source>
        <dbReference type="EMBL" id="NNA79325.1"/>
    </source>
</evidence>
<dbReference type="EMBL" id="JAAQYI010000005">
    <property type="protein sequence ID" value="NNA79325.1"/>
    <property type="molecule type" value="Genomic_DNA"/>
</dbReference>
<evidence type="ECO:0000313" key="1">
    <source>
        <dbReference type="EMBL" id="NNA45793.1"/>
    </source>
</evidence>
<sequence>MDIFLPDPATNLPGSTLPDASITPVNPDGTLNNHDIENKLAYMHVFPYAGIQLEDEVACSQKVEGGTWFSFREVTNPCATIDVLVRSLRGGTTTTISYYVRRGGEIVGRSGERVYHVV</sequence>
<proteinExistence type="predicted"/>
<dbReference type="EMBL" id="JAAQYH010000003">
    <property type="protein sequence ID" value="NNA72634.1"/>
    <property type="molecule type" value="Genomic_DNA"/>
</dbReference>
<organism evidence="1 5">
    <name type="scientific">Pseudomonas lactis</name>
    <dbReference type="NCBI Taxonomy" id="1615674"/>
    <lineage>
        <taxon>Bacteria</taxon>
        <taxon>Pseudomonadati</taxon>
        <taxon>Pseudomonadota</taxon>
        <taxon>Gammaproteobacteria</taxon>
        <taxon>Pseudomonadales</taxon>
        <taxon>Pseudomonadaceae</taxon>
        <taxon>Pseudomonas</taxon>
    </lineage>
</organism>
<dbReference type="Proteomes" id="UP000586252">
    <property type="component" value="Unassembled WGS sequence"/>
</dbReference>